<evidence type="ECO:0000256" key="2">
    <source>
        <dbReference type="ARBA" id="ARBA00022771"/>
    </source>
</evidence>
<dbReference type="InterPro" id="IPR018289">
    <property type="entry name" value="MULE_transposase_dom"/>
</dbReference>
<evidence type="ECO:0000256" key="3">
    <source>
        <dbReference type="ARBA" id="ARBA00022833"/>
    </source>
</evidence>
<dbReference type="PANTHER" id="PTHR47718:SF18">
    <property type="entry name" value="PROTEIN FAR1-RELATED SEQUENCE 5-LIKE"/>
    <property type="match status" value="1"/>
</dbReference>
<dbReference type="Proteomes" id="UP001231189">
    <property type="component" value="Unassembled WGS sequence"/>
</dbReference>
<accession>A0AAD8T3Y2</accession>
<proteinExistence type="predicted"/>
<gene>
    <name evidence="7" type="ORF">QYE76_056844</name>
</gene>
<keyword evidence="1" id="KW-0479">Metal-binding</keyword>
<keyword evidence="8" id="KW-1185">Reference proteome</keyword>
<evidence type="ECO:0000256" key="1">
    <source>
        <dbReference type="ARBA" id="ARBA00022723"/>
    </source>
</evidence>
<dbReference type="AlphaFoldDB" id="A0AAD8T3Y2"/>
<evidence type="ECO:0000313" key="8">
    <source>
        <dbReference type="Proteomes" id="UP001231189"/>
    </source>
</evidence>
<keyword evidence="3" id="KW-0862">Zinc</keyword>
<dbReference type="Pfam" id="PF04434">
    <property type="entry name" value="SWIM"/>
    <property type="match status" value="1"/>
</dbReference>
<dbReference type="PANTHER" id="PTHR47718">
    <property type="entry name" value="OS01G0519700 PROTEIN"/>
    <property type="match status" value="1"/>
</dbReference>
<dbReference type="InterPro" id="IPR004330">
    <property type="entry name" value="FAR1_DNA_bnd_dom"/>
</dbReference>
<evidence type="ECO:0000259" key="6">
    <source>
        <dbReference type="PROSITE" id="PS50966"/>
    </source>
</evidence>
<dbReference type="GO" id="GO:0008270">
    <property type="term" value="F:zinc ion binding"/>
    <property type="evidence" value="ECO:0007669"/>
    <property type="project" value="UniProtKB-KW"/>
</dbReference>
<feature type="region of interest" description="Disordered" evidence="5">
    <location>
        <begin position="721"/>
        <end position="759"/>
    </location>
</feature>
<feature type="domain" description="SWIM-type" evidence="6">
    <location>
        <begin position="575"/>
        <end position="611"/>
    </location>
</feature>
<dbReference type="InterPro" id="IPR006564">
    <property type="entry name" value="Znf_PMZ"/>
</dbReference>
<sequence length="759" mass="86575">MESVASVTLSVGSTTAIGVEDDANNFSLGANQLIGSHGETYHTPKRTSSLPLCGSTYEPECDDNLQPVVGMQFDTWEDGMAFYKAYAHEVGFSVRIWTTHKDDDGVPVWKRFVCSRQGWREVPQGAQDIERTKPKRKFKLSRCGCEAMIGFKRKPDGKYEVARFVQSHTHQLISPSKRHLIRSNREVTSELRGKLFTCHKALVGTSAAYRLFSVEYGGQDKVGCLKRDLQNSHRDFKRAIKGADGQILVDIMRSKQVANPSFYFDYQLDENNKLTNIFWADSICRKNYSLFGEVVSFDSTYRFNRYDLVFAPFTGVNNHKSCVTFGAAFLWNEKKESYEWLFQTFLKAMSGVAPKLIITDEDQSMRIGIESVFPKTIHRLCMWHILSKLTEKVGATMKNNPDFHERFMSCVWGSETSSEFESQWCSIISDFGLHDNTWLQEKYEARESWIPAYFMEIPLGGVLRTTSRSESENAFFRHFANRNLALIEFWVRFETALEEQRQKELQEDNASLHTLPLLETCWTIESHGREVYTHEIFAEFQQQVVAARDHCHVKSMVQIGEVQTTTISSNSGKVRVVTFNTTTKAIHCSCRMFESMGIICRHIIVVLKNGGYNEIPSQNVLHRWTKMAARQLAYDANGHELEGSSTCLSPTMQKLYSETRSNFSSALHASKHCEEKMRYLHKVIADALVQLGQIDLVSEQSKVQEFESFVGTSFPSVINIHPPDVAKTKGSGKRLKRGSEQAVNKNKKRSKTVQKVQDK</sequence>
<evidence type="ECO:0000256" key="4">
    <source>
        <dbReference type="PROSITE-ProRule" id="PRU00325"/>
    </source>
</evidence>
<dbReference type="PROSITE" id="PS50966">
    <property type="entry name" value="ZF_SWIM"/>
    <property type="match status" value="1"/>
</dbReference>
<keyword evidence="2 4" id="KW-0863">Zinc-finger</keyword>
<dbReference type="EMBL" id="JAUUTY010000003">
    <property type="protein sequence ID" value="KAK1668685.1"/>
    <property type="molecule type" value="Genomic_DNA"/>
</dbReference>
<organism evidence="7 8">
    <name type="scientific">Lolium multiflorum</name>
    <name type="common">Italian ryegrass</name>
    <name type="synonym">Lolium perenne subsp. multiflorum</name>
    <dbReference type="NCBI Taxonomy" id="4521"/>
    <lineage>
        <taxon>Eukaryota</taxon>
        <taxon>Viridiplantae</taxon>
        <taxon>Streptophyta</taxon>
        <taxon>Embryophyta</taxon>
        <taxon>Tracheophyta</taxon>
        <taxon>Spermatophyta</taxon>
        <taxon>Magnoliopsida</taxon>
        <taxon>Liliopsida</taxon>
        <taxon>Poales</taxon>
        <taxon>Poaceae</taxon>
        <taxon>BOP clade</taxon>
        <taxon>Pooideae</taxon>
        <taxon>Poodae</taxon>
        <taxon>Poeae</taxon>
        <taxon>Poeae Chloroplast Group 2 (Poeae type)</taxon>
        <taxon>Loliodinae</taxon>
        <taxon>Loliinae</taxon>
        <taxon>Lolium</taxon>
    </lineage>
</organism>
<dbReference type="SMART" id="SM00575">
    <property type="entry name" value="ZnF_PMZ"/>
    <property type="match status" value="1"/>
</dbReference>
<comment type="caution">
    <text evidence="7">The sequence shown here is derived from an EMBL/GenBank/DDBJ whole genome shotgun (WGS) entry which is preliminary data.</text>
</comment>
<reference evidence="7" key="1">
    <citation type="submission" date="2023-07" db="EMBL/GenBank/DDBJ databases">
        <title>A chromosome-level genome assembly of Lolium multiflorum.</title>
        <authorList>
            <person name="Chen Y."/>
            <person name="Copetti D."/>
            <person name="Kolliker R."/>
            <person name="Studer B."/>
        </authorList>
    </citation>
    <scope>NUCLEOTIDE SEQUENCE</scope>
    <source>
        <strain evidence="7">02402/16</strain>
        <tissue evidence="7">Leaf</tissue>
    </source>
</reference>
<dbReference type="Pfam" id="PF03101">
    <property type="entry name" value="FAR1"/>
    <property type="match status" value="1"/>
</dbReference>
<dbReference type="InterPro" id="IPR007527">
    <property type="entry name" value="Znf_SWIM"/>
</dbReference>
<evidence type="ECO:0000313" key="7">
    <source>
        <dbReference type="EMBL" id="KAK1668685.1"/>
    </source>
</evidence>
<evidence type="ECO:0000256" key="5">
    <source>
        <dbReference type="SAM" id="MobiDB-lite"/>
    </source>
</evidence>
<name>A0AAD8T3Y2_LOLMU</name>
<protein>
    <recommendedName>
        <fullName evidence="6">SWIM-type domain-containing protein</fullName>
    </recommendedName>
</protein>
<dbReference type="Pfam" id="PF10551">
    <property type="entry name" value="MULE"/>
    <property type="match status" value="1"/>
</dbReference>